<accession>A0ABD2XZ87</accession>
<dbReference type="SUPFAM" id="SSF52540">
    <property type="entry name" value="P-loop containing nucleoside triphosphate hydrolases"/>
    <property type="match status" value="1"/>
</dbReference>
<evidence type="ECO:0000256" key="8">
    <source>
        <dbReference type="ARBA" id="ARBA00022741"/>
    </source>
</evidence>
<protein>
    <submittedName>
        <fullName evidence="14">Uncharacterized protein</fullName>
    </submittedName>
</protein>
<evidence type="ECO:0000256" key="4">
    <source>
        <dbReference type="ARBA" id="ARBA00022490"/>
    </source>
</evidence>
<dbReference type="GO" id="GO:0005524">
    <property type="term" value="F:ATP binding"/>
    <property type="evidence" value="ECO:0007669"/>
    <property type="project" value="UniProtKB-KW"/>
</dbReference>
<keyword evidence="9" id="KW-0611">Plant defense</keyword>
<evidence type="ECO:0000313" key="14">
    <source>
        <dbReference type="EMBL" id="KAL3500533.1"/>
    </source>
</evidence>
<comment type="caution">
    <text evidence="14">The sequence shown here is derived from an EMBL/GenBank/DDBJ whole genome shotgun (WGS) entry which is preliminary data.</text>
</comment>
<dbReference type="Gene3D" id="1.10.8.430">
    <property type="entry name" value="Helical domain of apoptotic protease-activating factors"/>
    <property type="match status" value="1"/>
</dbReference>
<dbReference type="FunFam" id="3.40.50.300:FF:001091">
    <property type="entry name" value="Probable disease resistance protein At1g61300"/>
    <property type="match status" value="1"/>
</dbReference>
<dbReference type="InterPro" id="IPR002182">
    <property type="entry name" value="NB-ARC"/>
</dbReference>
<dbReference type="Gene3D" id="3.80.10.10">
    <property type="entry name" value="Ribonuclease Inhibitor"/>
    <property type="match status" value="1"/>
</dbReference>
<keyword evidence="15" id="KW-1185">Reference proteome</keyword>
<organism evidence="14 15">
    <name type="scientific">Cinchona calisaya</name>
    <dbReference type="NCBI Taxonomy" id="153742"/>
    <lineage>
        <taxon>Eukaryota</taxon>
        <taxon>Viridiplantae</taxon>
        <taxon>Streptophyta</taxon>
        <taxon>Embryophyta</taxon>
        <taxon>Tracheophyta</taxon>
        <taxon>Spermatophyta</taxon>
        <taxon>Magnoliopsida</taxon>
        <taxon>eudicotyledons</taxon>
        <taxon>Gunneridae</taxon>
        <taxon>Pentapetalae</taxon>
        <taxon>asterids</taxon>
        <taxon>lamiids</taxon>
        <taxon>Gentianales</taxon>
        <taxon>Rubiaceae</taxon>
        <taxon>Cinchonoideae</taxon>
        <taxon>Cinchoneae</taxon>
        <taxon>Cinchona</taxon>
    </lineage>
</organism>
<evidence type="ECO:0000259" key="13">
    <source>
        <dbReference type="Pfam" id="PF23598"/>
    </source>
</evidence>
<evidence type="ECO:0000313" key="15">
    <source>
        <dbReference type="Proteomes" id="UP001630127"/>
    </source>
</evidence>
<keyword evidence="5" id="KW-0433">Leucine-rich repeat</keyword>
<dbReference type="InterPro" id="IPR036388">
    <property type="entry name" value="WH-like_DNA-bd_sf"/>
</dbReference>
<dbReference type="Pfam" id="PF23598">
    <property type="entry name" value="LRR_14"/>
    <property type="match status" value="1"/>
</dbReference>
<comment type="similarity">
    <text evidence="3">Belongs to the disease resistance NB-LRR family.</text>
</comment>
<evidence type="ECO:0000259" key="12">
    <source>
        <dbReference type="Pfam" id="PF23559"/>
    </source>
</evidence>
<evidence type="ECO:0000256" key="2">
    <source>
        <dbReference type="ARBA" id="ARBA00004496"/>
    </source>
</evidence>
<dbReference type="InterPro" id="IPR044974">
    <property type="entry name" value="Disease_R_plants"/>
</dbReference>
<feature type="domain" description="Disease resistance protein winged helix" evidence="12">
    <location>
        <begin position="958"/>
        <end position="1024"/>
    </location>
</feature>
<dbReference type="PANTHER" id="PTHR23155:SF1152">
    <property type="entry name" value="AAA+ ATPASE DOMAIN-CONTAINING PROTEIN"/>
    <property type="match status" value="1"/>
</dbReference>
<keyword evidence="6" id="KW-0381">Hypersensitive response</keyword>
<dbReference type="Gene3D" id="3.40.50.300">
    <property type="entry name" value="P-loop containing nucleotide triphosphate hydrolases"/>
    <property type="match status" value="1"/>
</dbReference>
<dbReference type="Pfam" id="PF00931">
    <property type="entry name" value="NB-ARC"/>
    <property type="match status" value="1"/>
</dbReference>
<evidence type="ECO:0000256" key="5">
    <source>
        <dbReference type="ARBA" id="ARBA00022614"/>
    </source>
</evidence>
<dbReference type="InterPro" id="IPR027417">
    <property type="entry name" value="P-loop_NTPase"/>
</dbReference>
<dbReference type="GO" id="GO:0009626">
    <property type="term" value="P:plant-type hypersensitive response"/>
    <property type="evidence" value="ECO:0007669"/>
    <property type="project" value="UniProtKB-KW"/>
</dbReference>
<dbReference type="InterPro" id="IPR038005">
    <property type="entry name" value="RX-like_CC"/>
</dbReference>
<sequence length="1427" mass="163186">MASASSSKSSDAFDSDLREIVDNLKTTDLTIFVSLHCDLQIRCLIFLAKVVFYVHQSTNAYLVVPNWVYMLCKIRVAITDVCCFPEQTTKKNIELCWEEIAEALDHLSVNCGMSGSLEWQLPVLLAPSFCFDFLMSISLILECIGDPPDQQADQNLDESLREQVKVFQCEMISPLRYFLEDALVLLKDHHVISAGCNNLPSDHHMIYNNFLTHIACVVVKIANQSCLYWIDRIVNPVVAESKLVELLDMQHEIDPLTPEFLELILKFLRTLVRISPVRGKELVSSFIYDIILDKGYSIEYESRMKLEPVIIFDCIGETEEPSSEDVKSLMDEIKAMLLLLGVSSRGMELVHLSSAELHKRICLLNVEVLLKQQLNCTSELEQLLIYLGSFSDEPQKEIVNEKQTCILVVEVAEELAALYQSCHCKTITEDRIRRISLLKIVLFKAKSSCQEFQQFLDGNANVMGIENEQIETLLEGLNLFNAFVTNQQVEMKKDTELLFSQIEISARGITSLYYSFISNKIRSKMIISVSDLLASMTITKARLGEICPQIPRSNFPKTCGRWFIAFLLENLAELLRHGPDSIVVLKCHIERIWLDLDSLRSFLMMLGHLESKDLGTRVTDVAHEAEYIIDSIEVGIGDHWQHLLWLHDLLEEIRLVKIQTTDIYEEKTCNARIHNVAHISSHTTSQLSKPEIGGMVVCLHDVEDVVIDRLTRGSSERDIVSIIGMPGIGKTTLAKKVYYDPKVTFHFHVRAWCSVSQGYAKRDLLLDILSDICGLDERIHQMTDEDLDLKLYQSLKQKRYLIVMDDVWDDKAWNALERSFPNDSNGSRIIITSRLHDVALKAKPDSDPYSLRLLSDIESWKLLQMKIFHGTCPDELLEVGKEIAKNCKGLPLAVVAIAGILERTEKKQDKWKKVAESLNSRIIDDPQSRCKDILQLSYKELPDNLKPCLLYFGAFLEDKDVPICKLIRLWIAEGFIQKSTLKSFEDLAEDYLIDLIGRSLVTVSKRGSRGKVKSCRVHDLVRELCLSKAKGENFLQLITGEDEPYASFSDLDCGADFYDYCPSNPVRYEGHRISIHLKRKHFVNSRPYGQCARSLIFFASSDTYPRRPYDVSFIPHHFKLLRVLDLESINLGMSFPTGIELLVQLRYLAISGDIKSVPPSIANLWKLETLIVKGLKVRVELPNSIWCMKRLRHLHVNDHVDFIFQDGSLGNSLQLENLVSFSSPSLAYGKVAKKILRRLPNLRKLGCIYLESWNEITNYNKFPTLDFLVQLESLKILYFGRSLNLGEFTLPWNLKKLSLSYFRLPWIHISAVGKLQNLEVLKLLSKAFEGRRWDMREGEFLKLKYLKLDTLNIAQWNASNDHLPHLQQLVLRNCKDLEGVPYTFSEIPTLQLIEVQSCRQSTEVSVRNIEEEGIEGLKIIINNNIYI</sequence>
<dbReference type="EMBL" id="JBJUIK010000016">
    <property type="protein sequence ID" value="KAL3500533.1"/>
    <property type="molecule type" value="Genomic_DNA"/>
</dbReference>
<reference evidence="14 15" key="1">
    <citation type="submission" date="2024-11" db="EMBL/GenBank/DDBJ databases">
        <title>A near-complete genome assembly of Cinchona calisaya.</title>
        <authorList>
            <person name="Lian D.C."/>
            <person name="Zhao X.W."/>
            <person name="Wei L."/>
        </authorList>
    </citation>
    <scope>NUCLEOTIDE SEQUENCE [LARGE SCALE GENOMIC DNA]</scope>
    <source>
        <tissue evidence="14">Nenye</tissue>
    </source>
</reference>
<evidence type="ECO:0000256" key="3">
    <source>
        <dbReference type="ARBA" id="ARBA00008894"/>
    </source>
</evidence>
<dbReference type="GO" id="GO:0051607">
    <property type="term" value="P:defense response to virus"/>
    <property type="evidence" value="ECO:0007669"/>
    <property type="project" value="UniProtKB-ARBA"/>
</dbReference>
<dbReference type="Pfam" id="PF23559">
    <property type="entry name" value="WHD_DRP"/>
    <property type="match status" value="1"/>
</dbReference>
<feature type="domain" description="NB-ARC" evidence="11">
    <location>
        <begin position="704"/>
        <end position="870"/>
    </location>
</feature>
<dbReference type="InterPro" id="IPR055414">
    <property type="entry name" value="LRR_R13L4/SHOC2-like"/>
</dbReference>
<keyword evidence="8" id="KW-0547">Nucleotide-binding</keyword>
<dbReference type="PRINTS" id="PR00364">
    <property type="entry name" value="DISEASERSIST"/>
</dbReference>
<dbReference type="GO" id="GO:0005737">
    <property type="term" value="C:cytoplasm"/>
    <property type="evidence" value="ECO:0007669"/>
    <property type="project" value="UniProtKB-SubCell"/>
</dbReference>
<dbReference type="Proteomes" id="UP001630127">
    <property type="component" value="Unassembled WGS sequence"/>
</dbReference>
<evidence type="ECO:0000256" key="6">
    <source>
        <dbReference type="ARBA" id="ARBA00022667"/>
    </source>
</evidence>
<evidence type="ECO:0000256" key="10">
    <source>
        <dbReference type="ARBA" id="ARBA00022840"/>
    </source>
</evidence>
<name>A0ABD2XZ87_9GENT</name>
<dbReference type="InterPro" id="IPR042197">
    <property type="entry name" value="Apaf_helical"/>
</dbReference>
<dbReference type="InterPro" id="IPR058922">
    <property type="entry name" value="WHD_DRP"/>
</dbReference>
<gene>
    <name evidence="14" type="ORF">ACH5RR_039626</name>
</gene>
<dbReference type="PANTHER" id="PTHR23155">
    <property type="entry name" value="DISEASE RESISTANCE PROTEIN RP"/>
    <property type="match status" value="1"/>
</dbReference>
<comment type="subcellular location">
    <subcellularLocation>
        <location evidence="2">Cytoplasm</location>
    </subcellularLocation>
</comment>
<proteinExistence type="inferred from homology"/>
<evidence type="ECO:0000256" key="9">
    <source>
        <dbReference type="ARBA" id="ARBA00022821"/>
    </source>
</evidence>
<keyword evidence="10" id="KW-0067">ATP-binding</keyword>
<keyword evidence="7" id="KW-0677">Repeat</keyword>
<dbReference type="CDD" id="cd14798">
    <property type="entry name" value="RX-CC_like"/>
    <property type="match status" value="1"/>
</dbReference>
<evidence type="ECO:0000259" key="11">
    <source>
        <dbReference type="Pfam" id="PF00931"/>
    </source>
</evidence>
<feature type="domain" description="Disease resistance R13L4/SHOC-2-like LRR" evidence="13">
    <location>
        <begin position="1116"/>
        <end position="1320"/>
    </location>
</feature>
<evidence type="ECO:0000256" key="1">
    <source>
        <dbReference type="ARBA" id="ARBA00002074"/>
    </source>
</evidence>
<dbReference type="Gene3D" id="1.10.10.10">
    <property type="entry name" value="Winged helix-like DNA-binding domain superfamily/Winged helix DNA-binding domain"/>
    <property type="match status" value="1"/>
</dbReference>
<dbReference type="InterPro" id="IPR032675">
    <property type="entry name" value="LRR_dom_sf"/>
</dbReference>
<comment type="function">
    <text evidence="1">Confers resistance to late blight (Phytophthora infestans) races carrying the avirulence gene Avr1. Resistance proteins guard the plant against pathogens that contain an appropriate avirulence protein via an indirect interaction with this avirulence protein. That triggers a defense system including the hypersensitive response, which restricts the pathogen growth.</text>
</comment>
<dbReference type="FunFam" id="1.10.10.10:FF:000322">
    <property type="entry name" value="Probable disease resistance protein At1g63360"/>
    <property type="match status" value="1"/>
</dbReference>
<keyword evidence="4" id="KW-0963">Cytoplasm</keyword>
<evidence type="ECO:0000256" key="7">
    <source>
        <dbReference type="ARBA" id="ARBA00022737"/>
    </source>
</evidence>
<dbReference type="SUPFAM" id="SSF52058">
    <property type="entry name" value="L domain-like"/>
    <property type="match status" value="1"/>
</dbReference>